<sequence length="61" mass="7022">MCNICIQYKIYTKGKNGVRKLQYKKPVTGRKQIKTLEGTLKNPKPEKAENGNEKLEIVPNF</sequence>
<organism evidence="1 2">
    <name type="scientific">Methanosarcina thermophila</name>
    <dbReference type="NCBI Taxonomy" id="2210"/>
    <lineage>
        <taxon>Archaea</taxon>
        <taxon>Methanobacteriati</taxon>
        <taxon>Methanobacteriota</taxon>
        <taxon>Stenosarchaea group</taxon>
        <taxon>Methanomicrobia</taxon>
        <taxon>Methanosarcinales</taxon>
        <taxon>Methanosarcinaceae</taxon>
        <taxon>Methanosarcina</taxon>
    </lineage>
</organism>
<accession>A0A3G9CQ72</accession>
<proteinExistence type="predicted"/>
<name>A0A3G9CQ72_METTE</name>
<dbReference type="AlphaFoldDB" id="A0A3G9CQ72"/>
<evidence type="ECO:0000313" key="2">
    <source>
        <dbReference type="Proteomes" id="UP000265557"/>
    </source>
</evidence>
<dbReference type="EMBL" id="AP017646">
    <property type="protein sequence ID" value="BAW27988.1"/>
    <property type="molecule type" value="Genomic_DNA"/>
</dbReference>
<gene>
    <name evidence="1" type="ORF">MESMT1_0058</name>
</gene>
<evidence type="ECO:0000313" key="1">
    <source>
        <dbReference type="EMBL" id="BAW27988.1"/>
    </source>
</evidence>
<protein>
    <submittedName>
        <fullName evidence="1">LICD family protein</fullName>
    </submittedName>
</protein>
<dbReference type="Proteomes" id="UP000265557">
    <property type="component" value="Chromosome"/>
</dbReference>
<reference evidence="1 2" key="1">
    <citation type="submission" date="2016-09" db="EMBL/GenBank/DDBJ databases">
        <title>Complete Genome Sequence of Methanosarcina thermophila MT-1.</title>
        <authorList>
            <person name="Kouzuma A."/>
        </authorList>
    </citation>
    <scope>NUCLEOTIDE SEQUENCE [LARGE SCALE GENOMIC DNA]</scope>
    <source>
        <strain evidence="1 2">MT-1</strain>
    </source>
</reference>